<keyword evidence="7" id="KW-0812">Transmembrane</keyword>
<evidence type="ECO:0000259" key="8">
    <source>
        <dbReference type="PROSITE" id="PS50111"/>
    </source>
</evidence>
<dbReference type="GO" id="GO:0006935">
    <property type="term" value="P:chemotaxis"/>
    <property type="evidence" value="ECO:0007669"/>
    <property type="project" value="InterPro"/>
</dbReference>
<dbReference type="InterPro" id="IPR000727">
    <property type="entry name" value="T_SNARE_dom"/>
</dbReference>
<dbReference type="PROSITE" id="PS50885">
    <property type="entry name" value="HAMP"/>
    <property type="match status" value="1"/>
</dbReference>
<dbReference type="PROSITE" id="PS50192">
    <property type="entry name" value="T_SNARE"/>
    <property type="match status" value="1"/>
</dbReference>
<dbReference type="Gene3D" id="6.10.340.10">
    <property type="match status" value="1"/>
</dbReference>
<sequence length="674" mass="72292">MSLIKRFTDLRIGVRLISGFSVILLLLVAVAGVATVGLSGATSNFAEYRLSARQTVAAQAISADLYAMRLALKDFLIQGSDEAQERVLNSADFALKEIEQAKALFSEGTDQHTRIDTVADRIAEYRAGFVTITEMRAKRNAYVDQMNEQGPKMEQDLSDIMRSANRDGDASAAYAAGEAMHKLLLARLYAMKFLMDNSQDSVDRFREELAGFREGTNRILVELQNPERRRLATDIKKSGELYAEEFEGVQELIFQRNAIVANKLDALGPQMRDVLKQVTDTNRAMQDELGPRAEAEINGTMMTAIIISAVAIAFGILVALFLARSITRPITNMTEAMGRLADGDKELEIPAQDRKDEVGEMAAAVQVFKENMIKADKLTAEQEEMKKRAEIEKRETMNKMADEFESSVKGIVNTVSSAATELQSSAEALSGTAEETNRQSTAVAAASEQASTNVQTVSSAAEELSASVSEIGRQVSQASEIAGKAVDDAQRTNATIENLSSAAQKIGQVVELISDIAEQTNLLALNATIEAARAGEAGKGFAVVAQEVKSLAGQTAKATEEIGQQITAVQSQVEDSVGAIRAISGTIEQISSISTAIASAVEEQAAATQEIARNVQQAAAGTRDVSTNITGVTQAAGETGQSAEQVLTAASELSQQSELLRQQVDTFIGTVRAA</sequence>
<feature type="region of interest" description="Disordered" evidence="6">
    <location>
        <begin position="426"/>
        <end position="451"/>
    </location>
</feature>
<keyword evidence="2" id="KW-0997">Cell inner membrane</keyword>
<dbReference type="Gene3D" id="1.10.287.950">
    <property type="entry name" value="Methyl-accepting chemotaxis protein"/>
    <property type="match status" value="1"/>
</dbReference>
<dbReference type="GO" id="GO:0007165">
    <property type="term" value="P:signal transduction"/>
    <property type="evidence" value="ECO:0007669"/>
    <property type="project" value="UniProtKB-KW"/>
</dbReference>
<evidence type="ECO:0000313" key="13">
    <source>
        <dbReference type="Proteomes" id="UP001320898"/>
    </source>
</evidence>
<comment type="caution">
    <text evidence="12">The sequence shown here is derived from an EMBL/GenBank/DDBJ whole genome shotgun (WGS) entry which is preliminary data.</text>
</comment>
<evidence type="ECO:0000256" key="2">
    <source>
        <dbReference type="ARBA" id="ARBA00022519"/>
    </source>
</evidence>
<dbReference type="InterPro" id="IPR004090">
    <property type="entry name" value="Chemotax_Me-accpt_rcpt"/>
</dbReference>
<name>A0AAW5QWZ4_9HYPH</name>
<dbReference type="GO" id="GO:0004888">
    <property type="term" value="F:transmembrane signaling receptor activity"/>
    <property type="evidence" value="ECO:0007669"/>
    <property type="project" value="InterPro"/>
</dbReference>
<evidence type="ECO:0000313" key="12">
    <source>
        <dbReference type="EMBL" id="MCT8971662.1"/>
    </source>
</evidence>
<dbReference type="SMART" id="SM01358">
    <property type="entry name" value="HBM"/>
    <property type="match status" value="1"/>
</dbReference>
<feature type="domain" description="Methyl-accepting transducer" evidence="8">
    <location>
        <begin position="418"/>
        <end position="654"/>
    </location>
</feature>
<dbReference type="InterPro" id="IPR004089">
    <property type="entry name" value="MCPsignal_dom"/>
</dbReference>
<organism evidence="12 13">
    <name type="scientific">Microbaculum marinisediminis</name>
    <dbReference type="NCBI Taxonomy" id="2931392"/>
    <lineage>
        <taxon>Bacteria</taxon>
        <taxon>Pseudomonadati</taxon>
        <taxon>Pseudomonadota</taxon>
        <taxon>Alphaproteobacteria</taxon>
        <taxon>Hyphomicrobiales</taxon>
        <taxon>Tepidamorphaceae</taxon>
        <taxon>Microbaculum</taxon>
    </lineage>
</organism>
<dbReference type="Pfam" id="PF00672">
    <property type="entry name" value="HAMP"/>
    <property type="match status" value="1"/>
</dbReference>
<gene>
    <name evidence="12" type="ORF">MUB46_07330</name>
</gene>
<evidence type="ECO:0000259" key="9">
    <source>
        <dbReference type="PROSITE" id="PS50192"/>
    </source>
</evidence>
<dbReference type="AlphaFoldDB" id="A0AAW5QWZ4"/>
<feature type="transmembrane region" description="Helical" evidence="7">
    <location>
        <begin position="12"/>
        <end position="34"/>
    </location>
</feature>
<dbReference type="SMART" id="SM00304">
    <property type="entry name" value="HAMP"/>
    <property type="match status" value="1"/>
</dbReference>
<dbReference type="CDD" id="cd06225">
    <property type="entry name" value="HAMP"/>
    <property type="match status" value="1"/>
</dbReference>
<feature type="compositionally biased region" description="Polar residues" evidence="6">
    <location>
        <begin position="438"/>
        <end position="451"/>
    </location>
</feature>
<keyword evidence="7" id="KW-0472">Membrane</keyword>
<accession>A0AAW5QWZ4</accession>
<feature type="transmembrane region" description="Helical" evidence="7">
    <location>
        <begin position="301"/>
        <end position="323"/>
    </location>
</feature>
<dbReference type="PROSITE" id="PS50111">
    <property type="entry name" value="CHEMOTAXIS_TRANSDUC_2"/>
    <property type="match status" value="1"/>
</dbReference>
<proteinExistence type="inferred from homology"/>
<dbReference type="PRINTS" id="PR00260">
    <property type="entry name" value="CHEMTRNSDUCR"/>
</dbReference>
<evidence type="ECO:0000256" key="4">
    <source>
        <dbReference type="ARBA" id="ARBA00029447"/>
    </source>
</evidence>
<dbReference type="SUPFAM" id="SSF58104">
    <property type="entry name" value="Methyl-accepting chemotaxis protein (MCP) signaling domain"/>
    <property type="match status" value="1"/>
</dbReference>
<comment type="subcellular location">
    <subcellularLocation>
        <location evidence="1">Cell inner membrane</location>
        <topology evidence="1">Multi-pass membrane protein</topology>
    </subcellularLocation>
</comment>
<comment type="similarity">
    <text evidence="4">Belongs to the methyl-accepting chemotaxis (MCP) protein family.</text>
</comment>
<evidence type="ECO:0000256" key="1">
    <source>
        <dbReference type="ARBA" id="ARBA00004429"/>
    </source>
</evidence>
<dbReference type="EMBL" id="JALIDZ010000003">
    <property type="protein sequence ID" value="MCT8971662.1"/>
    <property type="molecule type" value="Genomic_DNA"/>
</dbReference>
<evidence type="ECO:0000256" key="6">
    <source>
        <dbReference type="SAM" id="MobiDB-lite"/>
    </source>
</evidence>
<dbReference type="PROSITE" id="PS51753">
    <property type="entry name" value="HBM"/>
    <property type="match status" value="1"/>
</dbReference>
<dbReference type="Proteomes" id="UP001320898">
    <property type="component" value="Unassembled WGS sequence"/>
</dbReference>
<evidence type="ECO:0000256" key="7">
    <source>
        <dbReference type="SAM" id="Phobius"/>
    </source>
</evidence>
<dbReference type="Pfam" id="PF00015">
    <property type="entry name" value="MCPsignal"/>
    <property type="match status" value="1"/>
</dbReference>
<keyword evidence="2" id="KW-1003">Cell membrane</keyword>
<dbReference type="RefSeq" id="WP_261615237.1">
    <property type="nucleotide sequence ID" value="NZ_JALIDZ010000003.1"/>
</dbReference>
<evidence type="ECO:0000256" key="3">
    <source>
        <dbReference type="ARBA" id="ARBA00023224"/>
    </source>
</evidence>
<feature type="domain" description="HBM" evidence="11">
    <location>
        <begin position="50"/>
        <end position="290"/>
    </location>
</feature>
<evidence type="ECO:0000259" key="10">
    <source>
        <dbReference type="PROSITE" id="PS50885"/>
    </source>
</evidence>
<reference evidence="12 13" key="1">
    <citation type="submission" date="2022-04" db="EMBL/GenBank/DDBJ databases">
        <authorList>
            <person name="Ye Y.-Q."/>
            <person name="Du Z.-J."/>
        </authorList>
    </citation>
    <scope>NUCLEOTIDE SEQUENCE [LARGE SCALE GENOMIC DNA]</scope>
    <source>
        <strain evidence="12 13">A6E488</strain>
    </source>
</reference>
<keyword evidence="7" id="KW-1133">Transmembrane helix</keyword>
<protein>
    <submittedName>
        <fullName evidence="12">Methyl-accepting chemotaxis protein</fullName>
    </submittedName>
</protein>
<keyword evidence="13" id="KW-1185">Reference proteome</keyword>
<dbReference type="GO" id="GO:0005886">
    <property type="term" value="C:plasma membrane"/>
    <property type="evidence" value="ECO:0007669"/>
    <property type="project" value="UniProtKB-SubCell"/>
</dbReference>
<evidence type="ECO:0000256" key="5">
    <source>
        <dbReference type="PROSITE-ProRule" id="PRU00284"/>
    </source>
</evidence>
<dbReference type="PANTHER" id="PTHR32089:SF112">
    <property type="entry name" value="LYSOZYME-LIKE PROTEIN-RELATED"/>
    <property type="match status" value="1"/>
</dbReference>
<evidence type="ECO:0000259" key="11">
    <source>
        <dbReference type="PROSITE" id="PS51753"/>
    </source>
</evidence>
<keyword evidence="3 5" id="KW-0807">Transducer</keyword>
<dbReference type="InterPro" id="IPR032255">
    <property type="entry name" value="HBM"/>
</dbReference>
<feature type="domain" description="T-SNARE coiled-coil homology" evidence="9">
    <location>
        <begin position="570"/>
        <end position="632"/>
    </location>
</feature>
<dbReference type="SMART" id="SM00283">
    <property type="entry name" value="MA"/>
    <property type="match status" value="1"/>
</dbReference>
<dbReference type="InterPro" id="IPR003660">
    <property type="entry name" value="HAMP_dom"/>
</dbReference>
<dbReference type="PANTHER" id="PTHR32089">
    <property type="entry name" value="METHYL-ACCEPTING CHEMOTAXIS PROTEIN MCPB"/>
    <property type="match status" value="1"/>
</dbReference>
<feature type="domain" description="HAMP" evidence="10">
    <location>
        <begin position="324"/>
        <end position="377"/>
    </location>
</feature>